<comment type="caution">
    <text evidence="1">The sequence shown here is derived from an EMBL/GenBank/DDBJ whole genome shotgun (WGS) entry which is preliminary data.</text>
</comment>
<evidence type="ECO:0000313" key="1">
    <source>
        <dbReference type="EMBL" id="TLP62228.1"/>
    </source>
</evidence>
<gene>
    <name evidence="1" type="ORF">FED44_09710</name>
</gene>
<dbReference type="OrthoDB" id="3538704at2"/>
<accession>A0A5R8Z8V0</accession>
<dbReference type="AlphaFoldDB" id="A0A5R8Z8V0"/>
<dbReference type="Proteomes" id="UP000309033">
    <property type="component" value="Unassembled WGS sequence"/>
</dbReference>
<protein>
    <submittedName>
        <fullName evidence="1">Uncharacterized protein</fullName>
    </submittedName>
</protein>
<dbReference type="EMBL" id="VANP01000003">
    <property type="protein sequence ID" value="TLP62228.1"/>
    <property type="molecule type" value="Genomic_DNA"/>
</dbReference>
<name>A0A5R8Z8V0_9ACTN</name>
<proteinExistence type="predicted"/>
<evidence type="ECO:0000313" key="2">
    <source>
        <dbReference type="Proteomes" id="UP000309033"/>
    </source>
</evidence>
<organism evidence="1 2">
    <name type="scientific">Microbispora triticiradicis</name>
    <dbReference type="NCBI Taxonomy" id="2200763"/>
    <lineage>
        <taxon>Bacteria</taxon>
        <taxon>Bacillati</taxon>
        <taxon>Actinomycetota</taxon>
        <taxon>Actinomycetes</taxon>
        <taxon>Streptosporangiales</taxon>
        <taxon>Streptosporangiaceae</taxon>
        <taxon>Microbispora</taxon>
    </lineage>
</organism>
<keyword evidence="2" id="KW-1185">Reference proteome</keyword>
<sequence>MAETTHASHNPADEAVPTTKVKEWASKARIELGQWLRTATIGSDVKAAAEEVWKRLGALESALVSQTKSEAEARAAFVTWVYENDWNGGFTWYLEEKAKAVAEANRLEAEQAIQRFIAKARTEAQKATRTVGGLGTVVAGLADLGTQQTFTGTSGAYPYLAQTEKHPIMEEILAKVGQGEEWTVDNCAEVDAMNKYLYKIKARVLSDVQGKNLYFHAETWNWDKKVWQPRKACGNCDKWLKTIGARRV</sequence>
<reference evidence="1" key="1">
    <citation type="submission" date="2019-05" db="EMBL/GenBank/DDBJ databases">
        <title>Isolation, diversity and antifungal activity of Actinobacteria from wheat.</title>
        <authorList>
            <person name="Yu B."/>
        </authorList>
    </citation>
    <scope>NUCLEOTIDE SEQUENCE [LARGE SCALE GENOMIC DNA]</scope>
    <source>
        <strain evidence="1">NEAU-HEGS1-5</strain>
    </source>
</reference>